<proteinExistence type="predicted"/>
<feature type="domain" description="DUF112" evidence="2">
    <location>
        <begin position="21"/>
        <end position="436"/>
    </location>
</feature>
<feature type="transmembrane region" description="Helical" evidence="1">
    <location>
        <begin position="107"/>
        <end position="133"/>
    </location>
</feature>
<feature type="transmembrane region" description="Helical" evidence="1">
    <location>
        <begin position="139"/>
        <end position="159"/>
    </location>
</feature>
<feature type="transmembrane region" description="Helical" evidence="1">
    <location>
        <begin position="18"/>
        <end position="36"/>
    </location>
</feature>
<evidence type="ECO:0000256" key="1">
    <source>
        <dbReference type="SAM" id="Phobius"/>
    </source>
</evidence>
<dbReference type="PANTHER" id="PTHR35342">
    <property type="entry name" value="TRICARBOXYLIC TRANSPORT PROTEIN"/>
    <property type="match status" value="1"/>
</dbReference>
<feature type="transmembrane region" description="Helical" evidence="1">
    <location>
        <begin position="166"/>
        <end position="184"/>
    </location>
</feature>
<sequence length="505" mass="53025">MDFLVPLVGGVSQLADPWVWLLVLAGTMFGVASGAMPGVGTTLAYGLVLPFTFAMTPIHGVAFLLAISVGVGYGNSIPAILMGIPGNPAAILTVIDGHTLHKRGEGGLALGVSFVAALGGQLVSILMFVMLVVPLMGMAYFFSYPEIFALYFLGMVALVSLTGDNVVKGLMAGALGISLGLVGLDPMNLTPRFDFGFRDFRSGIEPVALVIGLLAVSELFRSARQVFLWDDLSGKIGASRFPKWSKIRPAVPAMISGTTVGTFVGAIPGAGATPAAMIAYQVAQMHSKKPEEFGRGSIEGIGANEAAQNASNSGELIPTLGLGIPVSGSMVLLLAALTVQGFVPGPLMVVRAPELLYAAIAGLLASTVILLAVGWQMASLMLKAVMLNRQVVIVIALAMVVLGTYSINTKALDVGVAMVAGVVGYFMLRYGYSTAAAAFGVFLGSEFERNLRIGLNFHDGSFVQFFSRPITATIMLVALALLVFGMRKQMQTRRRIREAQMKNAV</sequence>
<accession>A0A931MYU3</accession>
<dbReference type="Pfam" id="PF01970">
    <property type="entry name" value="TctA"/>
    <property type="match status" value="1"/>
</dbReference>
<reference evidence="3" key="1">
    <citation type="submission" date="2020-12" db="EMBL/GenBank/DDBJ databases">
        <title>Methylobrevis albus sp. nov., isolated from fresh water lack sediment.</title>
        <authorList>
            <person name="Zou Q."/>
        </authorList>
    </citation>
    <scope>NUCLEOTIDE SEQUENCE</scope>
    <source>
        <strain evidence="3">L22</strain>
    </source>
</reference>
<feature type="transmembrane region" description="Helical" evidence="1">
    <location>
        <begin position="43"/>
        <end position="71"/>
    </location>
</feature>
<feature type="transmembrane region" description="Helical" evidence="1">
    <location>
        <begin position="387"/>
        <end position="407"/>
    </location>
</feature>
<dbReference type="InterPro" id="IPR002823">
    <property type="entry name" value="DUF112_TM"/>
</dbReference>
<name>A0A931MYU3_9HYPH</name>
<feature type="transmembrane region" description="Helical" evidence="1">
    <location>
        <begin position="419"/>
        <end position="445"/>
    </location>
</feature>
<feature type="transmembrane region" description="Helical" evidence="1">
    <location>
        <begin position="355"/>
        <end position="375"/>
    </location>
</feature>
<feature type="transmembrane region" description="Helical" evidence="1">
    <location>
        <begin position="250"/>
        <end position="270"/>
    </location>
</feature>
<evidence type="ECO:0000313" key="4">
    <source>
        <dbReference type="Proteomes" id="UP000631694"/>
    </source>
</evidence>
<feature type="transmembrane region" description="Helical" evidence="1">
    <location>
        <begin position="77"/>
        <end position="95"/>
    </location>
</feature>
<dbReference type="PANTHER" id="PTHR35342:SF5">
    <property type="entry name" value="TRICARBOXYLIC TRANSPORT PROTEIN"/>
    <property type="match status" value="1"/>
</dbReference>
<keyword evidence="1" id="KW-0472">Membrane</keyword>
<evidence type="ECO:0000259" key="2">
    <source>
        <dbReference type="Pfam" id="PF01970"/>
    </source>
</evidence>
<keyword evidence="1" id="KW-0812">Transmembrane</keyword>
<dbReference type="AlphaFoldDB" id="A0A931MYU3"/>
<feature type="transmembrane region" description="Helical" evidence="1">
    <location>
        <begin position="465"/>
        <end position="485"/>
    </location>
</feature>
<dbReference type="RefSeq" id="WP_197311889.1">
    <property type="nucleotide sequence ID" value="NZ_JADZLT010000051.1"/>
</dbReference>
<evidence type="ECO:0000313" key="3">
    <source>
        <dbReference type="EMBL" id="MBH0238807.1"/>
    </source>
</evidence>
<gene>
    <name evidence="3" type="ORF">I5731_13305</name>
</gene>
<dbReference type="Proteomes" id="UP000631694">
    <property type="component" value="Unassembled WGS sequence"/>
</dbReference>
<organism evidence="3 4">
    <name type="scientific">Methylobrevis albus</name>
    <dbReference type="NCBI Taxonomy" id="2793297"/>
    <lineage>
        <taxon>Bacteria</taxon>
        <taxon>Pseudomonadati</taxon>
        <taxon>Pseudomonadota</taxon>
        <taxon>Alphaproteobacteria</taxon>
        <taxon>Hyphomicrobiales</taxon>
        <taxon>Pleomorphomonadaceae</taxon>
        <taxon>Methylobrevis</taxon>
    </lineage>
</organism>
<comment type="caution">
    <text evidence="3">The sequence shown here is derived from an EMBL/GenBank/DDBJ whole genome shotgun (WGS) entry which is preliminary data.</text>
</comment>
<keyword evidence="4" id="KW-1185">Reference proteome</keyword>
<protein>
    <submittedName>
        <fullName evidence="3">Tripartite tricarboxylate transporter permease</fullName>
    </submittedName>
</protein>
<keyword evidence="1" id="KW-1133">Transmembrane helix</keyword>
<feature type="transmembrane region" description="Helical" evidence="1">
    <location>
        <begin position="204"/>
        <end position="220"/>
    </location>
</feature>
<dbReference type="EMBL" id="JADZLT010000051">
    <property type="protein sequence ID" value="MBH0238807.1"/>
    <property type="molecule type" value="Genomic_DNA"/>
</dbReference>
<feature type="transmembrane region" description="Helical" evidence="1">
    <location>
        <begin position="322"/>
        <end position="343"/>
    </location>
</feature>